<dbReference type="AlphaFoldDB" id="A0A4C1W4H7"/>
<evidence type="ECO:0000313" key="2">
    <source>
        <dbReference type="EMBL" id="GBP45903.1"/>
    </source>
</evidence>
<feature type="compositionally biased region" description="Gly residues" evidence="1">
    <location>
        <begin position="220"/>
        <end position="230"/>
    </location>
</feature>
<reference evidence="2 3" key="1">
    <citation type="journal article" date="2019" name="Commun. Biol.">
        <title>The bagworm genome reveals a unique fibroin gene that provides high tensile strength.</title>
        <authorList>
            <person name="Kono N."/>
            <person name="Nakamura H."/>
            <person name="Ohtoshi R."/>
            <person name="Tomita M."/>
            <person name="Numata K."/>
            <person name="Arakawa K."/>
        </authorList>
    </citation>
    <scope>NUCLEOTIDE SEQUENCE [LARGE SCALE GENOMIC DNA]</scope>
</reference>
<dbReference type="EMBL" id="BGZK01000473">
    <property type="protein sequence ID" value="GBP45903.1"/>
    <property type="molecule type" value="Genomic_DNA"/>
</dbReference>
<proteinExistence type="predicted"/>
<protein>
    <submittedName>
        <fullName evidence="2">Uncharacterized protein</fullName>
    </submittedName>
</protein>
<comment type="caution">
    <text evidence="2">The sequence shown here is derived from an EMBL/GenBank/DDBJ whole genome shotgun (WGS) entry which is preliminary data.</text>
</comment>
<evidence type="ECO:0000256" key="1">
    <source>
        <dbReference type="SAM" id="MobiDB-lite"/>
    </source>
</evidence>
<dbReference type="Proteomes" id="UP000299102">
    <property type="component" value="Unassembled WGS sequence"/>
</dbReference>
<gene>
    <name evidence="2" type="ORF">EVAR_31810_1</name>
</gene>
<organism evidence="2 3">
    <name type="scientific">Eumeta variegata</name>
    <name type="common">Bagworm moth</name>
    <name type="synonym">Eumeta japonica</name>
    <dbReference type="NCBI Taxonomy" id="151549"/>
    <lineage>
        <taxon>Eukaryota</taxon>
        <taxon>Metazoa</taxon>
        <taxon>Ecdysozoa</taxon>
        <taxon>Arthropoda</taxon>
        <taxon>Hexapoda</taxon>
        <taxon>Insecta</taxon>
        <taxon>Pterygota</taxon>
        <taxon>Neoptera</taxon>
        <taxon>Endopterygota</taxon>
        <taxon>Lepidoptera</taxon>
        <taxon>Glossata</taxon>
        <taxon>Ditrysia</taxon>
        <taxon>Tineoidea</taxon>
        <taxon>Psychidae</taxon>
        <taxon>Oiketicinae</taxon>
        <taxon>Eumeta</taxon>
    </lineage>
</organism>
<feature type="compositionally biased region" description="Basic residues" evidence="1">
    <location>
        <begin position="15"/>
        <end position="25"/>
    </location>
</feature>
<evidence type="ECO:0000313" key="3">
    <source>
        <dbReference type="Proteomes" id="UP000299102"/>
    </source>
</evidence>
<feature type="region of interest" description="Disordered" evidence="1">
    <location>
        <begin position="1"/>
        <end position="25"/>
    </location>
</feature>
<feature type="compositionally biased region" description="Polar residues" evidence="1">
    <location>
        <begin position="236"/>
        <end position="250"/>
    </location>
</feature>
<name>A0A4C1W4H7_EUMVA</name>
<accession>A0A4C1W4H7</accession>
<sequence length="259" mass="28273">MCAQKMNAPSGGQRRPWRPNARRGSCHRGIVQQQIRPFVARVTAKSGVPGLSWIRIEKEKSFGIKEKGHVCHDNLVSAAVGCAGCDLREASLILEALQHLVEVDNTVPTARKPSAAINVDIIKKKLDKCESNSPPIGFRTNLQITKARSVKEWEKTERGSSGARLCSGAKPGAYLTSITENLVFKERNIFFWPLFKTDEIKNATPLRRCSTLTDSERDGQGGGGCAGGGRRAAHASPSTYAPKVSQQRTSRVLEPVELV</sequence>
<feature type="region of interest" description="Disordered" evidence="1">
    <location>
        <begin position="211"/>
        <end position="259"/>
    </location>
</feature>
<keyword evidence="3" id="KW-1185">Reference proteome</keyword>